<name>A0ACC0VZ35_9STRA</name>
<organism evidence="1 2">
    <name type="scientific">Peronosclerospora sorghi</name>
    <dbReference type="NCBI Taxonomy" id="230839"/>
    <lineage>
        <taxon>Eukaryota</taxon>
        <taxon>Sar</taxon>
        <taxon>Stramenopiles</taxon>
        <taxon>Oomycota</taxon>
        <taxon>Peronosporomycetes</taxon>
        <taxon>Peronosporales</taxon>
        <taxon>Peronosporaceae</taxon>
        <taxon>Peronosclerospora</taxon>
    </lineage>
</organism>
<proteinExistence type="predicted"/>
<dbReference type="Proteomes" id="UP001163321">
    <property type="component" value="Chromosome 5"/>
</dbReference>
<sequence length="121" mass="13271">MFQKLNPITLTELDRDVTGHFRLAIIVLGPARFSTGQNIYGVDAAHDLTKHIEEYQRKLKASRAAMGIAVTFAAAKPKGKKKTQTGKKGYDNVNAKLEMAVGLEEIAYVQGDDNVFCGVFV</sequence>
<dbReference type="EMBL" id="CM047584">
    <property type="protein sequence ID" value="KAI9911351.1"/>
    <property type="molecule type" value="Genomic_DNA"/>
</dbReference>
<accession>A0ACC0VZ35</accession>
<reference evidence="1 2" key="1">
    <citation type="journal article" date="2022" name="bioRxiv">
        <title>The genome of the oomycete Peronosclerospora sorghi, a cosmopolitan pathogen of maize and sorghum, is inflated with dispersed pseudogenes.</title>
        <authorList>
            <person name="Fletcher K."/>
            <person name="Martin F."/>
            <person name="Isakeit T."/>
            <person name="Cavanaugh K."/>
            <person name="Magill C."/>
            <person name="Michelmore R."/>
        </authorList>
    </citation>
    <scope>NUCLEOTIDE SEQUENCE [LARGE SCALE GENOMIC DNA]</scope>
    <source>
        <strain evidence="1">P6</strain>
    </source>
</reference>
<evidence type="ECO:0000313" key="1">
    <source>
        <dbReference type="EMBL" id="KAI9911351.1"/>
    </source>
</evidence>
<comment type="caution">
    <text evidence="1">The sequence shown here is derived from an EMBL/GenBank/DDBJ whole genome shotgun (WGS) entry which is preliminary data.</text>
</comment>
<keyword evidence="2" id="KW-1185">Reference proteome</keyword>
<evidence type="ECO:0000313" key="2">
    <source>
        <dbReference type="Proteomes" id="UP001163321"/>
    </source>
</evidence>
<protein>
    <submittedName>
        <fullName evidence="1">Uncharacterized protein</fullName>
    </submittedName>
</protein>
<gene>
    <name evidence="1" type="ORF">PsorP6_008949</name>
</gene>